<comment type="caution">
    <text evidence="1">The sequence shown here is derived from an EMBL/GenBank/DDBJ whole genome shotgun (WGS) entry which is preliminary data.</text>
</comment>
<evidence type="ECO:0000313" key="1">
    <source>
        <dbReference type="EMBL" id="KFG33132.1"/>
    </source>
</evidence>
<dbReference type="VEuPathDB" id="ToxoDB:TGDOM2_243900"/>
<accession>A0A086JLW4</accession>
<gene>
    <name evidence="1" type="ORF">TGDOM2_243900</name>
</gene>
<name>A0A086JLW4_TOXGO</name>
<evidence type="ECO:0000313" key="2">
    <source>
        <dbReference type="Proteomes" id="UP000028837"/>
    </source>
</evidence>
<sequence length="136" mass="15286">MFRKKHLFSSITGCHFQQTSCNLLLGVGNSCCTKGVCGTLEKPIVDASILPNSSTSVRQQGTGIWLRSRSLQLAQSREKVTRESKRRVCLSSSKQYLVSLKGWMCCCHHVVAGWLYVDIRCWKEGTPICSWEVSTR</sequence>
<proteinExistence type="predicted"/>
<reference evidence="1 2" key="1">
    <citation type="submission" date="2014-02" db="EMBL/GenBank/DDBJ databases">
        <authorList>
            <person name="Sibley D."/>
            <person name="Venepally P."/>
            <person name="Karamycheva S."/>
            <person name="Hadjithomas M."/>
            <person name="Khan A."/>
            <person name="Brunk B."/>
            <person name="Roos D."/>
            <person name="Caler E."/>
            <person name="Lorenzi H."/>
        </authorList>
    </citation>
    <scope>NUCLEOTIDE SEQUENCE [LARGE SCALE GENOMIC DNA]</scope>
    <source>
        <strain evidence="1 2">GAB2-2007-GAL-DOM2</strain>
    </source>
</reference>
<dbReference type="EMBL" id="AHZU02001358">
    <property type="protein sequence ID" value="KFG33132.1"/>
    <property type="molecule type" value="Genomic_DNA"/>
</dbReference>
<organism evidence="1 2">
    <name type="scientific">Toxoplasma gondii GAB2-2007-GAL-DOM2</name>
    <dbReference type="NCBI Taxonomy" id="1130820"/>
    <lineage>
        <taxon>Eukaryota</taxon>
        <taxon>Sar</taxon>
        <taxon>Alveolata</taxon>
        <taxon>Apicomplexa</taxon>
        <taxon>Conoidasida</taxon>
        <taxon>Coccidia</taxon>
        <taxon>Eucoccidiorida</taxon>
        <taxon>Eimeriorina</taxon>
        <taxon>Sarcocystidae</taxon>
        <taxon>Toxoplasma</taxon>
    </lineage>
</organism>
<dbReference type="AlphaFoldDB" id="A0A086JLW4"/>
<protein>
    <submittedName>
        <fullName evidence="1">Uncharacterized protein</fullName>
    </submittedName>
</protein>
<dbReference type="Proteomes" id="UP000028837">
    <property type="component" value="Unassembled WGS sequence"/>
</dbReference>